<evidence type="ECO:0000259" key="5">
    <source>
        <dbReference type="Pfam" id="PF12783"/>
    </source>
</evidence>
<dbReference type="GO" id="GO:0015031">
    <property type="term" value="P:protein transport"/>
    <property type="evidence" value="ECO:0007669"/>
    <property type="project" value="UniProtKB-KW"/>
</dbReference>
<feature type="compositionally biased region" description="Low complexity" evidence="4">
    <location>
        <begin position="487"/>
        <end position="503"/>
    </location>
</feature>
<evidence type="ECO:0000313" key="8">
    <source>
        <dbReference type="EMBL" id="KAF2431142.1"/>
    </source>
</evidence>
<evidence type="ECO:0000259" key="7">
    <source>
        <dbReference type="Pfam" id="PF16213"/>
    </source>
</evidence>
<comment type="similarity">
    <text evidence="1">Belongs to the MON2 family.</text>
</comment>
<reference evidence="8" key="1">
    <citation type="journal article" date="2020" name="Stud. Mycol.">
        <title>101 Dothideomycetes genomes: a test case for predicting lifestyles and emergence of pathogens.</title>
        <authorList>
            <person name="Haridas S."/>
            <person name="Albert R."/>
            <person name="Binder M."/>
            <person name="Bloem J."/>
            <person name="Labutti K."/>
            <person name="Salamov A."/>
            <person name="Andreopoulos B."/>
            <person name="Baker S."/>
            <person name="Barry K."/>
            <person name="Bills G."/>
            <person name="Bluhm B."/>
            <person name="Cannon C."/>
            <person name="Castanera R."/>
            <person name="Culley D."/>
            <person name="Daum C."/>
            <person name="Ezra D."/>
            <person name="Gonzalez J."/>
            <person name="Henrissat B."/>
            <person name="Kuo A."/>
            <person name="Liang C."/>
            <person name="Lipzen A."/>
            <person name="Lutzoni F."/>
            <person name="Magnuson J."/>
            <person name="Mondo S."/>
            <person name="Nolan M."/>
            <person name="Ohm R."/>
            <person name="Pangilinan J."/>
            <person name="Park H.-J."/>
            <person name="Ramirez L."/>
            <person name="Alfaro M."/>
            <person name="Sun H."/>
            <person name="Tritt A."/>
            <person name="Yoshinaga Y."/>
            <person name="Zwiers L.-H."/>
            <person name="Turgeon B."/>
            <person name="Goodwin S."/>
            <person name="Spatafora J."/>
            <person name="Crous P."/>
            <person name="Grigoriev I."/>
        </authorList>
    </citation>
    <scope>NUCLEOTIDE SEQUENCE</scope>
    <source>
        <strain evidence="8">CBS 130266</strain>
    </source>
</reference>
<evidence type="ECO:0000256" key="4">
    <source>
        <dbReference type="SAM" id="MobiDB-lite"/>
    </source>
</evidence>
<dbReference type="Proteomes" id="UP000800235">
    <property type="component" value="Unassembled WGS sequence"/>
</dbReference>
<comment type="caution">
    <text evidence="8">The sequence shown here is derived from an EMBL/GenBank/DDBJ whole genome shotgun (WGS) entry which is preliminary data.</text>
</comment>
<sequence>MTAQILSTELTGLIQETKRKLPDLRKAAENSLQELKALPTTSEAQLSADLSRRPQFIEPFLIACTSKSTKYAVTGISCLQRLAIISGLPKTRLKEVLDATRECSGINGLEIQLKVLQILPSLQQNYSDDLRGSLIFTLLQTCSILQSSKTPSVSSTAAATLQQLISGLFERLSIEDGKSLELPTVAEVEDDKGMVPVRAVAYDACRIFQDICVLTEGGKPQNVRFSPMPETTSLELIEAIFVSHAEIIANHPELSHIIRVTLLPYLIEAFTEKKTFPVILRITRLMYLIIHNHLDLFPDECETMLESFNRVLDLGEAAGWKRVLCMEVLRGIFSESRLLLRIYSRFDEQENGKPILRTSMNGFVRLASEKPSLIGLGQQSTIPVGNYFQRESSGDTSNDSNSMASKAEGTAGVGMAAVPGISNQWSSMRAPCIDQLDKTEPPSLPETYIYSLVLSCLNNLAECLAKFILPLTVHSSGKAKKRRGTVDSDTPSSPSLDSLSPSPEVRKLKRTQSYKKRTVPSNPLQLDDHPASQDVHTVAVLIEECWPAILASCSTFFYASLDSDHYRALVRSYQKFAQVAGLLRMATPRDAFLTTLSKAAVPPHILAATFAFPSNQSLRSPSILDSAKELLSVESLVSQASTLLPDRGGRRGSFDAGEPSLSSRNLLCLRALLNIAIALGPTLESSWSIVFETLQQADKVMASLRPMSRDSRPAGQPAGEGGQYQVITSEMNAVQAAVSRLFESTADFPNESFVCVLQSLCKFLDTKSASGKNIKATPPPTPGGVHRRVSSFPGISINTDTTDRDFVFALAKIRELISGNIDRFITYSPATSGWDILTSTVTAVATQFDNPTTGRLLAAELLCRLARDTVSAAITEDEVAQSEVQCRSLEALLSVCRGLGRAGGISTSLTTDEASDEVHSMALDTLRAILEQIGDTLVEGWPIIFDVFTSVFVPELNDSTNGAANKPRSRSSLCSIPLGRSSFASVQLICSDFLNSVPDSSLLSLVDTIFRFCSQTQDVNMALTTTTLFWNLSDLLYSRTTDEALNNLASEVGNEADVLAGEDLFHKLLLSAEQKSMPALWLLLLRRLTDTIADHREEVRTGALQTILRIFDNHGEDLSPDSWQLCLHAILLPMLREDARLDLVLVDKVTGVDTRDEELAEIKGRITTSRLLLDGTSKLFASYLPQIVQCPHFAQIWEFTTTTLSSYLDCHLHDINAAVYAAFTTILSSIDDTKLIGMPAVQKLASIWASQFPTTGQITTTHSNHGAFETYLQSLKAIYRLIKETVTLDITQKIAENLEQAIIQSDSPSYSSDVDVLTSVQRSVMECLRMLRTDLDGVPSILVGLLARFTGLPFQSPKSEKPSKLTFIALSKASMDLVQGLTAGFAAKDEIYPTSLLLTMTNLEKPIGLKYQWSLQGKAPPLWQKATSTLLAILEHTVPRIFDVDLEPQTINDYWEIIVRAAQGIAHADIDSAPNSAPIFEDEDFDIASLTKLSCLIIPSLGSNIISVITRRAYTRALFESSLIHKPEPGELPDLDSEPTKDIYNIRFGRTYNPEPNLRGMMAYHCLGDLISLVSTHDSSPQRIKLAQAASPYLILRAALPLKAYIADQPLRGRYMPQPDSERQELLFVLKEMRMLESESAAIPEAEGVKSEGKRHLVRLYGLVVKALEVAGGTAKPDGELIGEMRGWLEGVGEEFKI</sequence>
<keyword evidence="2" id="KW-0813">Transport</keyword>
<evidence type="ECO:0000256" key="3">
    <source>
        <dbReference type="ARBA" id="ARBA00022927"/>
    </source>
</evidence>
<feature type="domain" description="Mon2 C-terminal" evidence="6">
    <location>
        <begin position="992"/>
        <end position="1136"/>
    </location>
</feature>
<evidence type="ECO:0000256" key="1">
    <source>
        <dbReference type="ARBA" id="ARBA00008144"/>
    </source>
</evidence>
<feature type="region of interest" description="Disordered" evidence="4">
    <location>
        <begin position="479"/>
        <end position="528"/>
    </location>
</feature>
<dbReference type="Pfam" id="PF12783">
    <property type="entry name" value="Sec7-like_HUS"/>
    <property type="match status" value="1"/>
</dbReference>
<dbReference type="PANTHER" id="PTHR10663">
    <property type="entry name" value="GUANYL-NUCLEOTIDE EXCHANGE FACTOR"/>
    <property type="match status" value="1"/>
</dbReference>
<feature type="domain" description="Mon2/Sec7/BIG1-like HUS" evidence="5">
    <location>
        <begin position="201"/>
        <end position="355"/>
    </location>
</feature>
<evidence type="ECO:0000256" key="2">
    <source>
        <dbReference type="ARBA" id="ARBA00022448"/>
    </source>
</evidence>
<dbReference type="OrthoDB" id="294853at2759"/>
<protein>
    <recommendedName>
        <fullName evidence="10">Endosomal peripheral membrane protein</fullName>
    </recommendedName>
</protein>
<keyword evidence="9" id="KW-1185">Reference proteome</keyword>
<dbReference type="PANTHER" id="PTHR10663:SF333">
    <property type="entry name" value="PROTEIN MON2 HOMOLOG"/>
    <property type="match status" value="1"/>
</dbReference>
<evidence type="ECO:0008006" key="10">
    <source>
        <dbReference type="Google" id="ProtNLM"/>
    </source>
</evidence>
<feature type="compositionally biased region" description="Basic residues" evidence="4">
    <location>
        <begin position="507"/>
        <end position="518"/>
    </location>
</feature>
<dbReference type="InterPro" id="IPR032629">
    <property type="entry name" value="DCB_dom"/>
</dbReference>
<dbReference type="Pfam" id="PF16206">
    <property type="entry name" value="Mon2_C"/>
    <property type="match status" value="1"/>
</dbReference>
<accession>A0A9P4NT07</accession>
<proteinExistence type="inferred from homology"/>
<dbReference type="SUPFAM" id="SSF48371">
    <property type="entry name" value="ARM repeat"/>
    <property type="match status" value="1"/>
</dbReference>
<evidence type="ECO:0000259" key="6">
    <source>
        <dbReference type="Pfam" id="PF16206"/>
    </source>
</evidence>
<dbReference type="EMBL" id="MU007034">
    <property type="protein sequence ID" value="KAF2431142.1"/>
    <property type="molecule type" value="Genomic_DNA"/>
</dbReference>
<dbReference type="Pfam" id="PF16213">
    <property type="entry name" value="DCB"/>
    <property type="match status" value="1"/>
</dbReference>
<dbReference type="InterPro" id="IPR032817">
    <property type="entry name" value="Mon2_C"/>
</dbReference>
<name>A0A9P4NT07_9PEZI</name>
<dbReference type="InterPro" id="IPR016024">
    <property type="entry name" value="ARM-type_fold"/>
</dbReference>
<evidence type="ECO:0000313" key="9">
    <source>
        <dbReference type="Proteomes" id="UP000800235"/>
    </source>
</evidence>
<feature type="domain" description="Mon2/Sec7/BIG1-like dimerisation and cyclophilin-binding" evidence="7">
    <location>
        <begin position="4"/>
        <end position="176"/>
    </location>
</feature>
<organism evidence="8 9">
    <name type="scientific">Tothia fuscella</name>
    <dbReference type="NCBI Taxonomy" id="1048955"/>
    <lineage>
        <taxon>Eukaryota</taxon>
        <taxon>Fungi</taxon>
        <taxon>Dikarya</taxon>
        <taxon>Ascomycota</taxon>
        <taxon>Pezizomycotina</taxon>
        <taxon>Dothideomycetes</taxon>
        <taxon>Pleosporomycetidae</taxon>
        <taxon>Venturiales</taxon>
        <taxon>Cylindrosympodiaceae</taxon>
        <taxon>Tothia</taxon>
    </lineage>
</organism>
<keyword evidence="3" id="KW-0653">Protein transport</keyword>
<dbReference type="GO" id="GO:0005794">
    <property type="term" value="C:Golgi apparatus"/>
    <property type="evidence" value="ECO:0007669"/>
    <property type="project" value="UniProtKB-ARBA"/>
</dbReference>
<dbReference type="InterPro" id="IPR032691">
    <property type="entry name" value="Mon2/Sec7/BIG1-like_HUS"/>
</dbReference>
<gene>
    <name evidence="8" type="ORF">EJ08DRAFT_649208</name>
</gene>